<protein>
    <recommendedName>
        <fullName evidence="3 7">Flagellar basal-body rod protein FlgG</fullName>
    </recommendedName>
    <alternativeName>
        <fullName evidence="6 8">Distal rod protein</fullName>
    </alternativeName>
</protein>
<dbReference type="Proteomes" id="UP000469949">
    <property type="component" value="Unassembled WGS sequence"/>
</dbReference>
<feature type="domain" description="Flagellar basal-body/hook protein C-terminal" evidence="10">
    <location>
        <begin position="215"/>
        <end position="260"/>
    </location>
</feature>
<dbReference type="InterPro" id="IPR037925">
    <property type="entry name" value="FlgE/F/G-like"/>
</dbReference>
<keyword evidence="12" id="KW-0966">Cell projection</keyword>
<keyword evidence="12" id="KW-0969">Cilium</keyword>
<evidence type="ECO:0000256" key="5">
    <source>
        <dbReference type="ARBA" id="ARBA00025933"/>
    </source>
</evidence>
<evidence type="ECO:0000313" key="12">
    <source>
        <dbReference type="EMBL" id="KAB7785033.1"/>
    </source>
</evidence>
<dbReference type="GO" id="GO:0071978">
    <property type="term" value="P:bacterial-type flagellum-dependent swarming motility"/>
    <property type="evidence" value="ECO:0007669"/>
    <property type="project" value="TreeGrafter"/>
</dbReference>
<evidence type="ECO:0000256" key="3">
    <source>
        <dbReference type="ARBA" id="ARBA00017948"/>
    </source>
</evidence>
<dbReference type="InterPro" id="IPR020013">
    <property type="entry name" value="Flagellar_FlgE/F/G"/>
</dbReference>
<evidence type="ECO:0000256" key="4">
    <source>
        <dbReference type="ARBA" id="ARBA00023143"/>
    </source>
</evidence>
<dbReference type="SUPFAM" id="SSF117143">
    <property type="entry name" value="Flagellar hook protein flgE"/>
    <property type="match status" value="1"/>
</dbReference>
<comment type="caution">
    <text evidence="12">The sequence shown here is derived from an EMBL/GenBank/DDBJ whole genome shotgun (WGS) entry which is preliminary data.</text>
</comment>
<dbReference type="Pfam" id="PF00460">
    <property type="entry name" value="Flg_bb_rod"/>
    <property type="match status" value="1"/>
</dbReference>
<dbReference type="NCBIfam" id="TIGR03506">
    <property type="entry name" value="FlgEFG_subfam"/>
    <property type="match status" value="2"/>
</dbReference>
<dbReference type="PROSITE" id="PS00588">
    <property type="entry name" value="FLAGELLA_BB_ROD"/>
    <property type="match status" value="1"/>
</dbReference>
<evidence type="ECO:0000256" key="6">
    <source>
        <dbReference type="ARBA" id="ARBA00032912"/>
    </source>
</evidence>
<dbReference type="AlphaFoldDB" id="A0A177J0L1"/>
<comment type="subcellular location">
    <subcellularLocation>
        <location evidence="1 8">Bacterial flagellum basal body</location>
    </subcellularLocation>
</comment>
<dbReference type="EMBL" id="WEKV01000010">
    <property type="protein sequence ID" value="KAB7785033.1"/>
    <property type="molecule type" value="Genomic_DNA"/>
</dbReference>
<proteinExistence type="inferred from homology"/>
<evidence type="ECO:0000259" key="9">
    <source>
        <dbReference type="Pfam" id="PF00460"/>
    </source>
</evidence>
<organism evidence="12 13">
    <name type="scientific">Methylorubrum populi</name>
    <dbReference type="NCBI Taxonomy" id="223967"/>
    <lineage>
        <taxon>Bacteria</taxon>
        <taxon>Pseudomonadati</taxon>
        <taxon>Pseudomonadota</taxon>
        <taxon>Alphaproteobacteria</taxon>
        <taxon>Hyphomicrobiales</taxon>
        <taxon>Methylobacteriaceae</taxon>
        <taxon>Methylorubrum</taxon>
    </lineage>
</organism>
<dbReference type="InterPro" id="IPR012834">
    <property type="entry name" value="FlgG_G_neg"/>
</dbReference>
<feature type="domain" description="Flagellar basal body rod protein N-terminal" evidence="9">
    <location>
        <begin position="4"/>
        <end position="34"/>
    </location>
</feature>
<dbReference type="NCBIfam" id="TIGR02488">
    <property type="entry name" value="flgG_G_neg"/>
    <property type="match status" value="1"/>
</dbReference>
<dbReference type="InterPro" id="IPR053967">
    <property type="entry name" value="LlgE_F_G-like_D1"/>
</dbReference>
<dbReference type="Pfam" id="PF22692">
    <property type="entry name" value="LlgE_F_G_D1"/>
    <property type="match status" value="1"/>
</dbReference>
<reference evidence="12 13" key="1">
    <citation type="submission" date="2019-10" db="EMBL/GenBank/DDBJ databases">
        <title>Draft Genome Sequence of the Caffeine Degrading Methylotroph Methylorubrum populi PINKEL.</title>
        <authorList>
            <person name="Dawson S.C."/>
            <person name="Zhang X."/>
            <person name="Wright M.E."/>
            <person name="Sharma G."/>
            <person name="Langner J.T."/>
            <person name="Ditty J.L."/>
            <person name="Subuyuj G.A."/>
        </authorList>
    </citation>
    <scope>NUCLEOTIDE SEQUENCE [LARGE SCALE GENOMIC DNA]</scope>
    <source>
        <strain evidence="12 13">Pinkel</strain>
    </source>
</reference>
<evidence type="ECO:0000256" key="8">
    <source>
        <dbReference type="RuleBase" id="RU362116"/>
    </source>
</evidence>
<dbReference type="InterPro" id="IPR001444">
    <property type="entry name" value="Flag_bb_rod_N"/>
</dbReference>
<comment type="similarity">
    <text evidence="2 8">Belongs to the flagella basal body rod proteins family.</text>
</comment>
<keyword evidence="12" id="KW-0282">Flagellum</keyword>
<evidence type="ECO:0000256" key="7">
    <source>
        <dbReference type="NCBIfam" id="TIGR02488"/>
    </source>
</evidence>
<comment type="subunit">
    <text evidence="5 8">The basal body constitutes a major portion of the flagellar organelle and consists of four rings (L,P,S, and M) mounted on a central rod. The rod consists of about 26 subunits of FlgG in the distal portion, and FlgB, FlgC and FlgF are thought to build up the proximal portion of the rod with about 6 subunits each.</text>
</comment>
<gene>
    <name evidence="12" type="ORF">F8B43_3066</name>
</gene>
<feature type="domain" description="Flagellar hook protein FlgE/F/G-like D1" evidence="11">
    <location>
        <begin position="96"/>
        <end position="159"/>
    </location>
</feature>
<dbReference type="Pfam" id="PF06429">
    <property type="entry name" value="Flg_bbr_C"/>
    <property type="match status" value="1"/>
</dbReference>
<evidence type="ECO:0000256" key="2">
    <source>
        <dbReference type="ARBA" id="ARBA00009677"/>
    </source>
</evidence>
<dbReference type="InterPro" id="IPR010930">
    <property type="entry name" value="Flg_bb/hook_C_dom"/>
</dbReference>
<evidence type="ECO:0000259" key="10">
    <source>
        <dbReference type="Pfam" id="PF06429"/>
    </source>
</evidence>
<dbReference type="InterPro" id="IPR019776">
    <property type="entry name" value="Flagellar_basal_body_rod_CS"/>
</dbReference>
<sequence length="263" mass="27893">MRALYAAATGMAAQELNVQVISNNIANLRTTGYKRQQVHFQDLLYQNLRRSGSSTSDQNTILPAGLALGSGVKTTSTARAMSQGPLAQTDKDYDVAIRGEGLFRVRLPDGRNAYTRDGSFDLDAQGQLVTRDGYLLDPGVTVPNTATSVTISATGAVQATLPGQTAPQALGQFQLARFVNKVGLESIGDNLFVETAASGPAITGLPGSEGFGNLQQNWLEEANVNAVTEISSLIAAQRAYEMNSKVVTAADQMLSTTSQMFRG</sequence>
<evidence type="ECO:0000256" key="1">
    <source>
        <dbReference type="ARBA" id="ARBA00004117"/>
    </source>
</evidence>
<name>A0A177J0L1_9HYPH</name>
<keyword evidence="4 8" id="KW-0975">Bacterial flagellum</keyword>
<dbReference type="PANTHER" id="PTHR30435:SF19">
    <property type="entry name" value="FLAGELLAR BASAL-BODY ROD PROTEIN FLGG"/>
    <property type="match status" value="1"/>
</dbReference>
<dbReference type="RefSeq" id="WP_012455113.1">
    <property type="nucleotide sequence ID" value="NZ_CP039546.1"/>
</dbReference>
<evidence type="ECO:0000259" key="11">
    <source>
        <dbReference type="Pfam" id="PF22692"/>
    </source>
</evidence>
<evidence type="ECO:0000313" key="13">
    <source>
        <dbReference type="Proteomes" id="UP000469949"/>
    </source>
</evidence>
<accession>A0A177J0L1</accession>
<dbReference type="PANTHER" id="PTHR30435">
    <property type="entry name" value="FLAGELLAR PROTEIN"/>
    <property type="match status" value="1"/>
</dbReference>
<dbReference type="GO" id="GO:0009426">
    <property type="term" value="C:bacterial-type flagellum basal body, distal rod"/>
    <property type="evidence" value="ECO:0007669"/>
    <property type="project" value="UniProtKB-UniRule"/>
</dbReference>
<dbReference type="OMA" id="MIRSLWT"/>